<dbReference type="Gene3D" id="2.60.120.200">
    <property type="match status" value="1"/>
</dbReference>
<evidence type="ECO:0000313" key="13">
    <source>
        <dbReference type="EMBL" id="KAF7694883.1"/>
    </source>
</evidence>
<dbReference type="Proteomes" id="UP000606274">
    <property type="component" value="Unassembled WGS sequence"/>
</dbReference>
<keyword evidence="14" id="KW-1185">Reference proteome</keyword>
<dbReference type="PANTHER" id="PTHR12011:SF58">
    <property type="entry name" value="ADHESION G-PROTEIN COUPLED RECEPTOR D2"/>
    <property type="match status" value="1"/>
</dbReference>
<dbReference type="PANTHER" id="PTHR12011">
    <property type="entry name" value="ADHESION G-PROTEIN COUPLED RECEPTOR"/>
    <property type="match status" value="1"/>
</dbReference>
<keyword evidence="6" id="KW-1015">Disulfide bond</keyword>
<dbReference type="InterPro" id="IPR017981">
    <property type="entry name" value="GPCR_2-like_7TM"/>
</dbReference>
<dbReference type="GO" id="GO:0007189">
    <property type="term" value="P:adenylate cyclase-activating G protein-coupled receptor signaling pathway"/>
    <property type="evidence" value="ECO:0007669"/>
    <property type="project" value="TreeGrafter"/>
</dbReference>
<dbReference type="Pfam" id="PF00354">
    <property type="entry name" value="Pentaxin"/>
    <property type="match status" value="1"/>
</dbReference>
<feature type="domain" description="Pentraxin (PTX)" evidence="12">
    <location>
        <begin position="232"/>
        <end position="440"/>
    </location>
</feature>
<dbReference type="FunFam" id="1.20.1070.10:FF:000252">
    <property type="entry name" value="Adhesion G protein-coupled receptor D2"/>
    <property type="match status" value="1"/>
</dbReference>
<dbReference type="GO" id="GO:0007166">
    <property type="term" value="P:cell surface receptor signaling pathway"/>
    <property type="evidence" value="ECO:0007669"/>
    <property type="project" value="InterPro"/>
</dbReference>
<evidence type="ECO:0000256" key="7">
    <source>
        <dbReference type="PROSITE-ProRule" id="PRU01172"/>
    </source>
</evidence>
<dbReference type="Gene3D" id="1.20.1070.10">
    <property type="entry name" value="Rhodopsin 7-helix transmembrane proteins"/>
    <property type="match status" value="1"/>
</dbReference>
<keyword evidence="5 9" id="KW-0472">Membrane</keyword>
<evidence type="ECO:0000313" key="14">
    <source>
        <dbReference type="Proteomes" id="UP000606274"/>
    </source>
</evidence>
<dbReference type="PROSITE" id="PS51828">
    <property type="entry name" value="PTX_2"/>
    <property type="match status" value="1"/>
</dbReference>
<evidence type="ECO:0000256" key="9">
    <source>
        <dbReference type="SAM" id="Phobius"/>
    </source>
</evidence>
<sequence length="1130" mass="126745">MEKLQVFGSRVQPLDFRCYKVGMLKSLNPTFTSQRDKRSLSHRKVVFLGLRAWRLFDVAMPFSRALHRHGNVQGQMVTVPEEGRSRKRHQNSRRPLSCEKMPPALMILILSTLSVCLASNTVDTSSTENISTESFQEEVSERCIADSVALRNQPFVTPETVFQLVNASCNFIQAFHYCQNQFSSLTFQGMHEDEEGMRQVLAQTRMHLPVWVRESNELKSGSTQGLFKQNVVLSGLSFSGNSKDGYARVEASFPPLSAVSVCLRAQFTQHHEEVSTLFSYAAPTLTNEFQLRGCLDKTKRQVLLALIIHGKHHSYKAWFPNNGDWHQICVTWQKNDGLWNIYVDGEKRDSATAKAPSRDIYGHGIFILGQDQDSFGGNFTEPFLGNMTDLNIWNLWLAEKEIRTLFTCSDGLNPLPFFSWHKRNLTLHPVVKEISGMVQCPGLLQQKHKDQDSCRVLRDFSYGGPTYSATPCSNTHPFICKISKDRYLKKKELKESLISNPSPFMQHLMNEGLTTSDILDMPDADDTWPRVSHLLNISDYYMRESQDHLESRDVPSLLGILSRVAELPTTSGQSHATAHALGHSFISLADTLISEEVMDKWETIREVVTGPMVVVRTIDRMASNLSPLLLGATGDVQIYSSNIKLQVKQKNVTESSLASEFCSFSTGPDCISVPPQSMRELYNEGFGKVTLLNAWYGSLRPLLNGKENITLLPTSTDSSFKYKGTVLGSSLISSTVMADGKFVSLGVQYTLRHQTQNTSGFVLKPICAFWDFGLLAEDRGRWSTDGCEVISSEKDMTSCYCNHTTNFALLLQIYEVQRTPEDERGLQILSFVGCGVSLCGLIFTFILFIAVSVPKSDRTTVHKNLIVALAAAQFLLIFSYWASANQELCLLVTALLHLFFLASFSWMLVEGLLLWSKVVSVNISEDRRMRFYYAWAGYKAEQHCWLNTESDIIWAFAGPVLFVLMVNTVVLCRVVMVTISSARRRAKMLAPSSASKSKPVDLTWAATRPVLILMPVLGLTWLCGVLVHLSVVLAYLFVALNAFQGLYIFLVYAVYNSEVQNAIKRIQEKRKALSFTNCSPPISFVPSQRTPGASWVDSLPTPSSPESSSSTSPADGLQTFSLLKTQHWWT</sequence>
<feature type="compositionally biased region" description="Low complexity" evidence="8">
    <location>
        <begin position="1098"/>
        <end position="1113"/>
    </location>
</feature>
<feature type="transmembrane region" description="Helical" evidence="9">
    <location>
        <begin position="888"/>
        <end position="909"/>
    </location>
</feature>
<evidence type="ECO:0000259" key="11">
    <source>
        <dbReference type="PROSITE" id="PS50261"/>
    </source>
</evidence>
<dbReference type="InterPro" id="IPR013320">
    <property type="entry name" value="ConA-like_dom_sf"/>
</dbReference>
<feature type="domain" description="GAIN-B" evidence="10">
    <location>
        <begin position="643"/>
        <end position="817"/>
    </location>
</feature>
<evidence type="ECO:0008006" key="15">
    <source>
        <dbReference type="Google" id="ProtNLM"/>
    </source>
</evidence>
<feature type="transmembrane region" description="Helical" evidence="9">
    <location>
        <begin position="1033"/>
        <end position="1055"/>
    </location>
</feature>
<feature type="transmembrane region" description="Helical" evidence="9">
    <location>
        <begin position="865"/>
        <end position="881"/>
    </location>
</feature>
<dbReference type="GO" id="GO:0005886">
    <property type="term" value="C:plasma membrane"/>
    <property type="evidence" value="ECO:0007669"/>
    <property type="project" value="TreeGrafter"/>
</dbReference>
<comment type="similarity">
    <text evidence="2">Belongs to the G-protein coupled receptor 2 family. Adhesion G-protein coupled receptor (ADGR) subfamily.</text>
</comment>
<protein>
    <recommendedName>
        <fullName evidence="15">Adhesion G-protein coupled receptor D2</fullName>
    </recommendedName>
</protein>
<dbReference type="SUPFAM" id="SSF81321">
    <property type="entry name" value="Family A G protein-coupled receptor-like"/>
    <property type="match status" value="1"/>
</dbReference>
<dbReference type="PROSITE" id="PS50261">
    <property type="entry name" value="G_PROTEIN_RECEP_F2_4"/>
    <property type="match status" value="1"/>
</dbReference>
<feature type="domain" description="G-protein coupled receptors family 2 profile 2" evidence="11">
    <location>
        <begin position="826"/>
        <end position="1056"/>
    </location>
</feature>
<evidence type="ECO:0000259" key="10">
    <source>
        <dbReference type="PROSITE" id="PS50221"/>
    </source>
</evidence>
<dbReference type="SMART" id="SM00159">
    <property type="entry name" value="PTX"/>
    <property type="match status" value="1"/>
</dbReference>
<dbReference type="InterPro" id="IPR046338">
    <property type="entry name" value="GAIN_dom_sf"/>
</dbReference>
<dbReference type="PRINTS" id="PR00249">
    <property type="entry name" value="GPCRSECRETIN"/>
</dbReference>
<name>A0A8T0AUE1_SILME</name>
<dbReference type="InterPro" id="IPR000203">
    <property type="entry name" value="GPS"/>
</dbReference>
<evidence type="ECO:0000256" key="2">
    <source>
        <dbReference type="ARBA" id="ARBA00007343"/>
    </source>
</evidence>
<evidence type="ECO:0000256" key="4">
    <source>
        <dbReference type="ARBA" id="ARBA00022989"/>
    </source>
</evidence>
<keyword evidence="4 9" id="KW-1133">Transmembrane helix</keyword>
<feature type="region of interest" description="Disordered" evidence="8">
    <location>
        <begin position="77"/>
        <end position="97"/>
    </location>
</feature>
<dbReference type="PROSITE" id="PS50221">
    <property type="entry name" value="GAIN_B"/>
    <property type="match status" value="1"/>
</dbReference>
<feature type="transmembrane region" description="Helical" evidence="9">
    <location>
        <begin position="1002"/>
        <end position="1027"/>
    </location>
</feature>
<proteinExistence type="inferred from homology"/>
<comment type="caution">
    <text evidence="13">The sequence shown here is derived from an EMBL/GenBank/DDBJ whole genome shotgun (WGS) entry which is preliminary data.</text>
</comment>
<dbReference type="SUPFAM" id="SSF49899">
    <property type="entry name" value="Concanavalin A-like lectins/glucanases"/>
    <property type="match status" value="1"/>
</dbReference>
<evidence type="ECO:0000256" key="5">
    <source>
        <dbReference type="ARBA" id="ARBA00023136"/>
    </source>
</evidence>
<comment type="caution">
    <text evidence="7">Lacks conserved residue(s) required for the propagation of feature annotation.</text>
</comment>
<feature type="transmembrane region" description="Helical" evidence="9">
    <location>
        <begin position="828"/>
        <end position="853"/>
    </location>
</feature>
<dbReference type="InterPro" id="IPR000832">
    <property type="entry name" value="GPCR_2_secretin-like"/>
</dbReference>
<reference evidence="13" key="1">
    <citation type="submission" date="2020-08" db="EMBL/GenBank/DDBJ databases">
        <title>Chromosome-level assembly of Southern catfish (Silurus meridionalis) provides insights into visual adaptation to the nocturnal and benthic lifestyles.</title>
        <authorList>
            <person name="Zhang Y."/>
            <person name="Wang D."/>
            <person name="Peng Z."/>
        </authorList>
    </citation>
    <scope>NUCLEOTIDE SEQUENCE</scope>
    <source>
        <strain evidence="13">SWU-2019-XX</strain>
        <tissue evidence="13">Muscle</tissue>
    </source>
</reference>
<evidence type="ECO:0000256" key="1">
    <source>
        <dbReference type="ARBA" id="ARBA00004141"/>
    </source>
</evidence>
<dbReference type="Pfam" id="PF00002">
    <property type="entry name" value="7tm_2"/>
    <property type="match status" value="1"/>
</dbReference>
<evidence type="ECO:0000256" key="3">
    <source>
        <dbReference type="ARBA" id="ARBA00022692"/>
    </source>
</evidence>
<dbReference type="SMART" id="SM00303">
    <property type="entry name" value="GPS"/>
    <property type="match status" value="1"/>
</dbReference>
<dbReference type="Gene3D" id="2.60.220.50">
    <property type="match status" value="1"/>
</dbReference>
<dbReference type="InterPro" id="IPR057244">
    <property type="entry name" value="GAIN_B"/>
</dbReference>
<evidence type="ECO:0000256" key="6">
    <source>
        <dbReference type="ARBA" id="ARBA00023157"/>
    </source>
</evidence>
<evidence type="ECO:0000259" key="12">
    <source>
        <dbReference type="PROSITE" id="PS51828"/>
    </source>
</evidence>
<dbReference type="AlphaFoldDB" id="A0A8T0AUE1"/>
<dbReference type="EMBL" id="JABFDY010000017">
    <property type="protein sequence ID" value="KAF7694883.1"/>
    <property type="molecule type" value="Genomic_DNA"/>
</dbReference>
<comment type="subcellular location">
    <subcellularLocation>
        <location evidence="1">Membrane</location>
        <topology evidence="1">Multi-pass membrane protein</topology>
    </subcellularLocation>
</comment>
<accession>A0A8T0AUE1</accession>
<dbReference type="Pfam" id="PF01825">
    <property type="entry name" value="GPS"/>
    <property type="match status" value="1"/>
</dbReference>
<keyword evidence="3 9" id="KW-0812">Transmembrane</keyword>
<evidence type="ECO:0000256" key="8">
    <source>
        <dbReference type="SAM" id="MobiDB-lite"/>
    </source>
</evidence>
<organism evidence="13 14">
    <name type="scientific">Silurus meridionalis</name>
    <name type="common">Southern catfish</name>
    <name type="synonym">Silurus soldatovi meridionalis</name>
    <dbReference type="NCBI Taxonomy" id="175797"/>
    <lineage>
        <taxon>Eukaryota</taxon>
        <taxon>Metazoa</taxon>
        <taxon>Chordata</taxon>
        <taxon>Craniata</taxon>
        <taxon>Vertebrata</taxon>
        <taxon>Euteleostomi</taxon>
        <taxon>Actinopterygii</taxon>
        <taxon>Neopterygii</taxon>
        <taxon>Teleostei</taxon>
        <taxon>Ostariophysi</taxon>
        <taxon>Siluriformes</taxon>
        <taxon>Siluridae</taxon>
        <taxon>Silurus</taxon>
    </lineage>
</organism>
<feature type="transmembrane region" description="Helical" evidence="9">
    <location>
        <begin position="952"/>
        <end position="981"/>
    </location>
</feature>
<gene>
    <name evidence="13" type="ORF">HF521_006606</name>
</gene>
<dbReference type="InterPro" id="IPR001759">
    <property type="entry name" value="PTX_dom"/>
</dbReference>
<feature type="region of interest" description="Disordered" evidence="8">
    <location>
        <begin position="1084"/>
        <end position="1116"/>
    </location>
</feature>
<dbReference type="GO" id="GO:0004930">
    <property type="term" value="F:G protein-coupled receptor activity"/>
    <property type="evidence" value="ECO:0007669"/>
    <property type="project" value="InterPro"/>
</dbReference>